<accession>A0A382I6U0</accession>
<feature type="non-terminal residue" evidence="1">
    <location>
        <position position="367"/>
    </location>
</feature>
<organism evidence="1">
    <name type="scientific">marine metagenome</name>
    <dbReference type="NCBI Taxonomy" id="408172"/>
    <lineage>
        <taxon>unclassified sequences</taxon>
        <taxon>metagenomes</taxon>
        <taxon>ecological metagenomes</taxon>
    </lineage>
</organism>
<protein>
    <submittedName>
        <fullName evidence="1">Uncharacterized protein</fullName>
    </submittedName>
</protein>
<dbReference type="PROSITE" id="PS51257">
    <property type="entry name" value="PROKAR_LIPOPROTEIN"/>
    <property type="match status" value="1"/>
</dbReference>
<dbReference type="EMBL" id="UINC01065560">
    <property type="protein sequence ID" value="SVB95360.1"/>
    <property type="molecule type" value="Genomic_DNA"/>
</dbReference>
<gene>
    <name evidence="1" type="ORF">METZ01_LOCUS248214</name>
</gene>
<sequence length="367" mass="39698">MKKITQNFTNVKVWQSIMVAFIFLLSLTTFSQSCPTDKFNQDPVVGDQLGENVMIQATSMSKSVVATIPWSNSLEDSADPQGDLGTAQTGASTNYNWTISTGHFTHNIGDDGLQGDGGDNYLQHDDIVGDSGNFENWVITPTFDLSAATSPELNYWDHVHWIAWAEGHEVFYSTDYVDNGSTSDTSDVTAATWILLTDQISDNVNYDQYYTGCGCDPTNVWDESTFALPTDATVTVAFKYTGDNASDWLVDDISVIDTAAAAADWTVTPNGVDATVSISVDNFTVGNGTGDGHWHYTLDGGSAVMVYDTNDVVLTGLANGDHTLVAWLVDNNHAALDPAIEETITFATSDGMATIPWSDDFETGDFS</sequence>
<name>A0A382I6U0_9ZZZZ</name>
<proteinExistence type="predicted"/>
<reference evidence="1" key="1">
    <citation type="submission" date="2018-05" db="EMBL/GenBank/DDBJ databases">
        <authorList>
            <person name="Lanie J.A."/>
            <person name="Ng W.-L."/>
            <person name="Kazmierczak K.M."/>
            <person name="Andrzejewski T.M."/>
            <person name="Davidsen T.M."/>
            <person name="Wayne K.J."/>
            <person name="Tettelin H."/>
            <person name="Glass J.I."/>
            <person name="Rusch D."/>
            <person name="Podicherti R."/>
            <person name="Tsui H.-C.T."/>
            <person name="Winkler M.E."/>
        </authorList>
    </citation>
    <scope>NUCLEOTIDE SEQUENCE</scope>
</reference>
<evidence type="ECO:0000313" key="1">
    <source>
        <dbReference type="EMBL" id="SVB95360.1"/>
    </source>
</evidence>
<dbReference type="AlphaFoldDB" id="A0A382I6U0"/>